<dbReference type="EMBL" id="CP119180">
    <property type="protein sequence ID" value="WOB78357.1"/>
    <property type="molecule type" value="Genomic_DNA"/>
</dbReference>
<evidence type="ECO:0000313" key="2">
    <source>
        <dbReference type="Proteomes" id="UP001302493"/>
    </source>
</evidence>
<organism evidence="1 2">
    <name type="scientific">Brevundimonas nasdae</name>
    <dbReference type="NCBI Taxonomy" id="172043"/>
    <lineage>
        <taxon>Bacteria</taxon>
        <taxon>Pseudomonadati</taxon>
        <taxon>Pseudomonadota</taxon>
        <taxon>Alphaproteobacteria</taxon>
        <taxon>Caulobacterales</taxon>
        <taxon>Caulobacteraceae</taxon>
        <taxon>Brevundimonas</taxon>
    </lineage>
</organism>
<proteinExistence type="predicted"/>
<accession>A0ACD4VKC5</accession>
<dbReference type="Proteomes" id="UP001302493">
    <property type="component" value="Chromosome"/>
</dbReference>
<gene>
    <name evidence="1" type="ORF">PZA08_13755</name>
</gene>
<keyword evidence="2" id="KW-1185">Reference proteome</keyword>
<protein>
    <submittedName>
        <fullName evidence="1">TadG family pilus assembly protein</fullName>
    </submittedName>
</protein>
<reference evidence="1" key="1">
    <citation type="submission" date="2023-03" db="EMBL/GenBank/DDBJ databases">
        <title>Genome sequence of Brevundimonas nasdae SJTX8.</title>
        <authorList>
            <person name="Liang R."/>
        </authorList>
    </citation>
    <scope>NUCLEOTIDE SEQUENCE</scope>
    <source>
        <strain evidence="1">X8</strain>
    </source>
</reference>
<sequence length="541" mass="55367">MSQRSFGPDKNGGVAAISAVGAALACIAAAIAVDLGALALHARKVQGAADLGALAAAGRLDRAQTAAAATIALNLASVRAVDTETGRYRPDPARTPDQRFEPGGADVDAARVTVTAKAPVYFSRWLLGRDEVLVTRTATASAPQTPKAMISLGSRLARLDGGIANQILTGLLGSQVSLSVMDYRALADLKINLLQFSDALATKANVTVGDYDRLLATDVDAGEALGVVQALAGGRDGGALGRLSSAATGMDLKVDRLIGAEVDARQGLREGLNADVSAIDLVMAITEIAGVDRQIDLKLGAQAGIADLKATLAIGERPNTSPWIAVTARGEPVLRTAQARLYLRAKTAQSLSGLAQVNLPILVELAPAEARLEQLSCGPARSVRVAARPGVARAMIGAVDETKLANFKAPVEPSKATLASVLGLVTVKARADVEVADPGSQAISFGADDIETRRIKTVKSRSLATGLITSLLQRLELDVAGLPLGGVASALGQLLSPLGPVLDSAINPVLDVLGLKLGEADVAVLGLSCPTTGRAPPRLVG</sequence>
<name>A0ACD4VKC5_9CAUL</name>
<evidence type="ECO:0000313" key="1">
    <source>
        <dbReference type="EMBL" id="WOB78357.1"/>
    </source>
</evidence>